<dbReference type="EMBL" id="JAFHLR010000013">
    <property type="protein sequence ID" value="KAG5484315.1"/>
    <property type="molecule type" value="Genomic_DNA"/>
</dbReference>
<dbReference type="Proteomes" id="UP000674143">
    <property type="component" value="Chromosome 13"/>
</dbReference>
<evidence type="ECO:0000256" key="1">
    <source>
        <dbReference type="SAM" id="MobiDB-lite"/>
    </source>
</evidence>
<dbReference type="SUPFAM" id="SSF53254">
    <property type="entry name" value="Phosphoglycerate mutase-like"/>
    <property type="match status" value="1"/>
</dbReference>
<sequence length="513" mass="56637">MPPAASATHSTAKLYVGNPRSVSGTCSRAPNDKREYAADGAILLTALQFAKSTKDTQCTAREQEEQLSDLLVLIRHGERQDHADRAWKGNALLPLYDPPLSDAGRKQSFETALKYLALRQERKVEQRIRGTFTLFLVSPFHRCIETATVINVIAFKGRLPMYVEPLLSDWQRVKVFRTAPVLGGSYMASEGPSVPGAEGDRLLFRPKLEALRATLIPFLKARAAHEAELLAEYNIGSGVASTWATLAEEWLDTHAALPVWTCAATTSSIEAKVASQCNGVDEVRATGRRAAKSSQHFPPPDTSNEEYRGCGVAYPEGKSDLVRRCEQVVSTHFLRCAAVESDTMVPSAIQTAVAAERKTRLPKYFQIWAERTAEDRESAGPPALLPPMHVMAITHADVVSTLLEVCCPKYHDKGAGYSVPYCSVTALQRHNNYYRIPAAEERQRREASASTLARAQKHGRCYAKKKGNTLPSKNQLTAPIRTRPLPPLSVEWNVQAVGSTDLLRTRIVIEYTK</sequence>
<protein>
    <submittedName>
        <fullName evidence="2">Uncharacterized protein</fullName>
    </submittedName>
</protein>
<dbReference type="GeneID" id="92363692"/>
<evidence type="ECO:0000313" key="2">
    <source>
        <dbReference type="EMBL" id="KAG5484315.1"/>
    </source>
</evidence>
<dbReference type="RefSeq" id="XP_067064808.1">
    <property type="nucleotide sequence ID" value="XM_067209758.1"/>
</dbReference>
<dbReference type="AlphaFoldDB" id="A0A836HWT6"/>
<name>A0A836HWT6_9TRYP</name>
<dbReference type="Gene3D" id="3.40.50.1240">
    <property type="entry name" value="Phosphoglycerate mutase-like"/>
    <property type="match status" value="1"/>
</dbReference>
<dbReference type="SMART" id="SM00855">
    <property type="entry name" value="PGAM"/>
    <property type="match status" value="1"/>
</dbReference>
<dbReference type="CDD" id="cd07067">
    <property type="entry name" value="HP_PGM_like"/>
    <property type="match status" value="1"/>
</dbReference>
<keyword evidence="3" id="KW-1185">Reference proteome</keyword>
<comment type="caution">
    <text evidence="2">The sequence shown here is derived from an EMBL/GenBank/DDBJ whole genome shotgun (WGS) entry which is preliminary data.</text>
</comment>
<proteinExistence type="predicted"/>
<accession>A0A836HWT6</accession>
<dbReference type="InterPro" id="IPR029033">
    <property type="entry name" value="His_PPase_superfam"/>
</dbReference>
<reference evidence="2 3" key="1">
    <citation type="submission" date="2021-02" db="EMBL/GenBank/DDBJ databases">
        <title>Leishmania (Mundinia) orientalis Genome sequencing and assembly.</title>
        <authorList>
            <person name="Almutairi H."/>
            <person name="Gatherer D."/>
        </authorList>
    </citation>
    <scope>NUCLEOTIDE SEQUENCE [LARGE SCALE GENOMIC DNA]</scope>
    <source>
        <strain evidence="2">LSCM4</strain>
    </source>
</reference>
<feature type="region of interest" description="Disordered" evidence="1">
    <location>
        <begin position="289"/>
        <end position="308"/>
    </location>
</feature>
<organism evidence="2 3">
    <name type="scientific">Leishmania orientalis</name>
    <dbReference type="NCBI Taxonomy" id="2249476"/>
    <lineage>
        <taxon>Eukaryota</taxon>
        <taxon>Discoba</taxon>
        <taxon>Euglenozoa</taxon>
        <taxon>Kinetoplastea</taxon>
        <taxon>Metakinetoplastina</taxon>
        <taxon>Trypanosomatida</taxon>
        <taxon>Trypanosomatidae</taxon>
        <taxon>Leishmaniinae</taxon>
        <taxon>Leishmania</taxon>
    </lineage>
</organism>
<gene>
    <name evidence="2" type="ORF">LSCM4_07881</name>
</gene>
<evidence type="ECO:0000313" key="3">
    <source>
        <dbReference type="Proteomes" id="UP000674143"/>
    </source>
</evidence>
<dbReference type="PANTHER" id="PTHR16469">
    <property type="entry name" value="UBIQUITIN-ASSOCIATED AND SH3 DOMAIN-CONTAINING BA-RELATED"/>
    <property type="match status" value="1"/>
</dbReference>
<dbReference type="InterPro" id="IPR013078">
    <property type="entry name" value="His_Pase_superF_clade-1"/>
</dbReference>
<dbReference type="KEGG" id="loi:92363692"/>
<dbReference type="InterPro" id="IPR051710">
    <property type="entry name" value="Phosphatase_SH3-domain"/>
</dbReference>
<dbReference type="PANTHER" id="PTHR16469:SF44">
    <property type="match status" value="1"/>
</dbReference>